<keyword evidence="2" id="KW-0808">Transferase</keyword>
<dbReference type="GO" id="GO:0006111">
    <property type="term" value="P:regulation of gluconeogenesis"/>
    <property type="evidence" value="ECO:0007669"/>
    <property type="project" value="TreeGrafter"/>
</dbReference>
<dbReference type="GO" id="GO:1904047">
    <property type="term" value="F:S-adenosyl-L-methionine binding"/>
    <property type="evidence" value="ECO:0007669"/>
    <property type="project" value="TreeGrafter"/>
</dbReference>
<evidence type="ECO:0000256" key="3">
    <source>
        <dbReference type="ARBA" id="ARBA00022691"/>
    </source>
</evidence>
<feature type="domain" description="Methyltransferase" evidence="4">
    <location>
        <begin position="43"/>
        <end position="122"/>
    </location>
</feature>
<dbReference type="PANTHER" id="PTHR16458:SF2">
    <property type="entry name" value="GLYCINE N-METHYLTRANSFERASE"/>
    <property type="match status" value="1"/>
</dbReference>
<dbReference type="EMBL" id="LIZX01000157">
    <property type="protein sequence ID" value="KPJ64924.1"/>
    <property type="molecule type" value="Genomic_DNA"/>
</dbReference>
<evidence type="ECO:0000313" key="6">
    <source>
        <dbReference type="Proteomes" id="UP000051861"/>
    </source>
</evidence>
<comment type="caution">
    <text evidence="5">The sequence shown here is derived from an EMBL/GenBank/DDBJ whole genome shotgun (WGS) entry which is preliminary data.</text>
</comment>
<proteinExistence type="predicted"/>
<accession>A0A0S7XSQ8</accession>
<reference evidence="5 6" key="1">
    <citation type="journal article" date="2015" name="Microbiome">
        <title>Genomic resolution of linkages in carbon, nitrogen, and sulfur cycling among widespread estuary sediment bacteria.</title>
        <authorList>
            <person name="Baker B.J."/>
            <person name="Lazar C.S."/>
            <person name="Teske A.P."/>
            <person name="Dick G.J."/>
        </authorList>
    </citation>
    <scope>NUCLEOTIDE SEQUENCE [LARGE SCALE GENOMIC DNA]</scope>
    <source>
        <strain evidence="5">DG_54_3</strain>
    </source>
</reference>
<dbReference type="GO" id="GO:1901052">
    <property type="term" value="P:sarcosine metabolic process"/>
    <property type="evidence" value="ECO:0007669"/>
    <property type="project" value="TreeGrafter"/>
</dbReference>
<evidence type="ECO:0000256" key="2">
    <source>
        <dbReference type="ARBA" id="ARBA00022679"/>
    </source>
</evidence>
<dbReference type="GO" id="GO:0006730">
    <property type="term" value="P:one-carbon metabolic process"/>
    <property type="evidence" value="ECO:0007669"/>
    <property type="project" value="TreeGrafter"/>
</dbReference>
<feature type="non-terminal residue" evidence="5">
    <location>
        <position position="128"/>
    </location>
</feature>
<dbReference type="Gene3D" id="3.40.50.150">
    <property type="entry name" value="Vaccinia Virus protein VP39"/>
    <property type="match status" value="1"/>
</dbReference>
<dbReference type="CDD" id="cd02440">
    <property type="entry name" value="AdoMet_MTases"/>
    <property type="match status" value="1"/>
</dbReference>
<dbReference type="Proteomes" id="UP000051861">
    <property type="component" value="Unassembled WGS sequence"/>
</dbReference>
<dbReference type="InterPro" id="IPR014369">
    <property type="entry name" value="Gly/Sar_N_MeTrfase"/>
</dbReference>
<dbReference type="GO" id="GO:0051289">
    <property type="term" value="P:protein homotetramerization"/>
    <property type="evidence" value="ECO:0007669"/>
    <property type="project" value="TreeGrafter"/>
</dbReference>
<dbReference type="InterPro" id="IPR029063">
    <property type="entry name" value="SAM-dependent_MTases_sf"/>
</dbReference>
<dbReference type="GO" id="GO:0005829">
    <property type="term" value="C:cytosol"/>
    <property type="evidence" value="ECO:0007669"/>
    <property type="project" value="TreeGrafter"/>
</dbReference>
<dbReference type="InterPro" id="IPR041698">
    <property type="entry name" value="Methyltransf_25"/>
</dbReference>
<dbReference type="PANTHER" id="PTHR16458">
    <property type="entry name" value="GLYCINE N-METHYLTRANSFERASE"/>
    <property type="match status" value="1"/>
</dbReference>
<dbReference type="GO" id="GO:0016594">
    <property type="term" value="F:glycine binding"/>
    <property type="evidence" value="ECO:0007669"/>
    <property type="project" value="TreeGrafter"/>
</dbReference>
<name>A0A0S7XSQ8_UNCSA</name>
<gene>
    <name evidence="5" type="ORF">AMJ44_11885</name>
</gene>
<evidence type="ECO:0000259" key="4">
    <source>
        <dbReference type="Pfam" id="PF13649"/>
    </source>
</evidence>
<dbReference type="SUPFAM" id="SSF53335">
    <property type="entry name" value="S-adenosyl-L-methionine-dependent methyltransferases"/>
    <property type="match status" value="1"/>
</dbReference>
<keyword evidence="1" id="KW-0489">Methyltransferase</keyword>
<dbReference type="GO" id="GO:0042802">
    <property type="term" value="F:identical protein binding"/>
    <property type="evidence" value="ECO:0007669"/>
    <property type="project" value="TreeGrafter"/>
</dbReference>
<protein>
    <recommendedName>
        <fullName evidence="4">Methyltransferase domain-containing protein</fullName>
    </recommendedName>
</protein>
<dbReference type="GO" id="GO:0046498">
    <property type="term" value="P:S-adenosylhomocysteine metabolic process"/>
    <property type="evidence" value="ECO:0007669"/>
    <property type="project" value="TreeGrafter"/>
</dbReference>
<evidence type="ECO:0000256" key="1">
    <source>
        <dbReference type="ARBA" id="ARBA00022603"/>
    </source>
</evidence>
<keyword evidence="3" id="KW-0949">S-adenosyl-L-methionine</keyword>
<dbReference type="Pfam" id="PF13649">
    <property type="entry name" value="Methyltransf_25"/>
    <property type="match status" value="1"/>
</dbReference>
<dbReference type="AlphaFoldDB" id="A0A0S7XSQ8"/>
<dbReference type="GO" id="GO:0032259">
    <property type="term" value="P:methylation"/>
    <property type="evidence" value="ECO:0007669"/>
    <property type="project" value="UniProtKB-KW"/>
</dbReference>
<sequence length="128" mass="14516">MTSDSYEGFAERYDLFFGGFGEHNAERIEFFRKLFAENQVHSVLDCACGTGKDLHLFHSLRCEVFGSDISESMLAQARKNLTECGMNVPLQKVDYRELPQSFSRQFDALVCLAGSILHMPNEVEVLRA</sequence>
<organism evidence="5 6">
    <name type="scientific">candidate division WOR-1 bacterium DG_54_3</name>
    <dbReference type="NCBI Taxonomy" id="1703775"/>
    <lineage>
        <taxon>Bacteria</taxon>
        <taxon>Bacillati</taxon>
        <taxon>Saganbacteria</taxon>
    </lineage>
</organism>
<evidence type="ECO:0000313" key="5">
    <source>
        <dbReference type="EMBL" id="KPJ64924.1"/>
    </source>
</evidence>
<dbReference type="GO" id="GO:0017174">
    <property type="term" value="F:glycine N-methyltransferase activity"/>
    <property type="evidence" value="ECO:0007669"/>
    <property type="project" value="InterPro"/>
</dbReference>
<dbReference type="GO" id="GO:0046500">
    <property type="term" value="P:S-adenosylmethionine metabolic process"/>
    <property type="evidence" value="ECO:0007669"/>
    <property type="project" value="TreeGrafter"/>
</dbReference>